<evidence type="ECO:0000313" key="2">
    <source>
        <dbReference type="EMBL" id="KAI5060908.1"/>
    </source>
</evidence>
<dbReference type="Proteomes" id="UP000886520">
    <property type="component" value="Chromosome 23"/>
</dbReference>
<gene>
    <name evidence="2" type="ORF">GOP47_0023413</name>
</gene>
<reference evidence="2" key="1">
    <citation type="submission" date="2021-01" db="EMBL/GenBank/DDBJ databases">
        <title>Adiantum capillus-veneris genome.</title>
        <authorList>
            <person name="Fang Y."/>
            <person name="Liao Q."/>
        </authorList>
    </citation>
    <scope>NUCLEOTIDE SEQUENCE</scope>
    <source>
        <strain evidence="2">H3</strain>
        <tissue evidence="2">Leaf</tissue>
    </source>
</reference>
<name>A0A9D4Z3C9_ADICA</name>
<sequence>MHGIHERLPDLRTGFHDVMAKGGSLPVPSTTSSLPPSPISPRRDPILPTSQGVKNPILSECQKKGKQQALRWEAGHLWQGRRRAGH</sequence>
<evidence type="ECO:0000256" key="1">
    <source>
        <dbReference type="SAM" id="MobiDB-lite"/>
    </source>
</evidence>
<feature type="compositionally biased region" description="Low complexity" evidence="1">
    <location>
        <begin position="24"/>
        <end position="34"/>
    </location>
</feature>
<evidence type="ECO:0000313" key="3">
    <source>
        <dbReference type="Proteomes" id="UP000886520"/>
    </source>
</evidence>
<proteinExistence type="predicted"/>
<dbReference type="EMBL" id="JABFUD020000023">
    <property type="protein sequence ID" value="KAI5060908.1"/>
    <property type="molecule type" value="Genomic_DNA"/>
</dbReference>
<accession>A0A9D4Z3C9</accession>
<dbReference type="AlphaFoldDB" id="A0A9D4Z3C9"/>
<comment type="caution">
    <text evidence="2">The sequence shown here is derived from an EMBL/GenBank/DDBJ whole genome shotgun (WGS) entry which is preliminary data.</text>
</comment>
<feature type="region of interest" description="Disordered" evidence="1">
    <location>
        <begin position="16"/>
        <end position="52"/>
    </location>
</feature>
<protein>
    <submittedName>
        <fullName evidence="2">Uncharacterized protein</fullName>
    </submittedName>
</protein>
<keyword evidence="3" id="KW-1185">Reference proteome</keyword>
<organism evidence="2 3">
    <name type="scientific">Adiantum capillus-veneris</name>
    <name type="common">Maidenhair fern</name>
    <dbReference type="NCBI Taxonomy" id="13818"/>
    <lineage>
        <taxon>Eukaryota</taxon>
        <taxon>Viridiplantae</taxon>
        <taxon>Streptophyta</taxon>
        <taxon>Embryophyta</taxon>
        <taxon>Tracheophyta</taxon>
        <taxon>Polypodiopsida</taxon>
        <taxon>Polypodiidae</taxon>
        <taxon>Polypodiales</taxon>
        <taxon>Pteridineae</taxon>
        <taxon>Pteridaceae</taxon>
        <taxon>Vittarioideae</taxon>
        <taxon>Adiantum</taxon>
    </lineage>
</organism>